<dbReference type="InterPro" id="IPR002347">
    <property type="entry name" value="SDR_fam"/>
</dbReference>
<dbReference type="Gene3D" id="3.40.50.720">
    <property type="entry name" value="NAD(P)-binding Rossmann-like Domain"/>
    <property type="match status" value="1"/>
</dbReference>
<evidence type="ECO:0000256" key="1">
    <source>
        <dbReference type="ARBA" id="ARBA00006484"/>
    </source>
</evidence>
<name>A0A561SK89_9PSEU</name>
<dbReference type="SUPFAM" id="SSF51735">
    <property type="entry name" value="NAD(P)-binding Rossmann-fold domains"/>
    <property type="match status" value="1"/>
</dbReference>
<evidence type="ECO:0000313" key="4">
    <source>
        <dbReference type="EMBL" id="TWF75263.1"/>
    </source>
</evidence>
<sequence length="300" mass="31144">MEWLYPYYWSAPVDLAASWGARVPTPAEPAVTIGAADPTTSTSQTSEGTMTTLTGSVTAVREPSLLGQTVVVIGGSSGIGLETARSVRAEGAQVVLTGRDPERLGHGAADVGAQRHAAFDAHDPDDLDAFFRSLPAPIDHVLVTAGGPYYAPLADIDMTDATRYVADHVRLTLEVARHAARTVRPGGALLLMSGTGGRRPAVGIGLTALLTAGLPALTANLALELAPVRVNLIAAGFVDTPLSASLLGDDLDERRAHLRATLPIRRVVVPEDVAALAVHIMTNTALTGATFDVDGGQQVI</sequence>
<accession>A0A561SK89</accession>
<evidence type="ECO:0000313" key="5">
    <source>
        <dbReference type="Proteomes" id="UP000321261"/>
    </source>
</evidence>
<dbReference type="InterPro" id="IPR051122">
    <property type="entry name" value="SDR_DHRS6-like"/>
</dbReference>
<dbReference type="EMBL" id="VIWU01000001">
    <property type="protein sequence ID" value="TWF75263.1"/>
    <property type="molecule type" value="Genomic_DNA"/>
</dbReference>
<evidence type="ECO:0000256" key="3">
    <source>
        <dbReference type="SAM" id="MobiDB-lite"/>
    </source>
</evidence>
<reference evidence="4 5" key="1">
    <citation type="submission" date="2019-06" db="EMBL/GenBank/DDBJ databases">
        <title>Sequencing the genomes of 1000 actinobacteria strains.</title>
        <authorList>
            <person name="Klenk H.-P."/>
        </authorList>
    </citation>
    <scope>NUCLEOTIDE SEQUENCE [LARGE SCALE GENOMIC DNA]</scope>
    <source>
        <strain evidence="4 5">DSM 45671</strain>
    </source>
</reference>
<dbReference type="GO" id="GO:0016491">
    <property type="term" value="F:oxidoreductase activity"/>
    <property type="evidence" value="ECO:0007669"/>
    <property type="project" value="UniProtKB-KW"/>
</dbReference>
<feature type="compositionally biased region" description="Polar residues" evidence="3">
    <location>
        <begin position="38"/>
        <end position="49"/>
    </location>
</feature>
<keyword evidence="5" id="KW-1185">Reference proteome</keyword>
<dbReference type="InterPro" id="IPR036291">
    <property type="entry name" value="NAD(P)-bd_dom_sf"/>
</dbReference>
<feature type="region of interest" description="Disordered" evidence="3">
    <location>
        <begin position="30"/>
        <end position="49"/>
    </location>
</feature>
<dbReference type="CDD" id="cd05233">
    <property type="entry name" value="SDR_c"/>
    <property type="match status" value="1"/>
</dbReference>
<dbReference type="PANTHER" id="PTHR43477:SF1">
    <property type="entry name" value="DIHYDROANTICAPSIN 7-DEHYDROGENASE"/>
    <property type="match status" value="1"/>
</dbReference>
<gene>
    <name evidence="4" type="ORF">FHX44_111147</name>
</gene>
<dbReference type="Pfam" id="PF13561">
    <property type="entry name" value="adh_short_C2"/>
    <property type="match status" value="1"/>
</dbReference>
<dbReference type="PRINTS" id="PR00081">
    <property type="entry name" value="GDHRDH"/>
</dbReference>
<comment type="caution">
    <text evidence="4">The sequence shown here is derived from an EMBL/GenBank/DDBJ whole genome shotgun (WGS) entry which is preliminary data.</text>
</comment>
<organism evidence="4 5">
    <name type="scientific">Pseudonocardia hierapolitana</name>
    <dbReference type="NCBI Taxonomy" id="1128676"/>
    <lineage>
        <taxon>Bacteria</taxon>
        <taxon>Bacillati</taxon>
        <taxon>Actinomycetota</taxon>
        <taxon>Actinomycetes</taxon>
        <taxon>Pseudonocardiales</taxon>
        <taxon>Pseudonocardiaceae</taxon>
        <taxon>Pseudonocardia</taxon>
    </lineage>
</organism>
<protein>
    <submittedName>
        <fullName evidence="4">NAD(P)-dependent dehydrogenase (Short-subunit alcohol dehydrogenase family)</fullName>
    </submittedName>
</protein>
<dbReference type="PANTHER" id="PTHR43477">
    <property type="entry name" value="DIHYDROANTICAPSIN 7-DEHYDROGENASE"/>
    <property type="match status" value="1"/>
</dbReference>
<proteinExistence type="inferred from homology"/>
<comment type="similarity">
    <text evidence="1">Belongs to the short-chain dehydrogenases/reductases (SDR) family.</text>
</comment>
<dbReference type="Proteomes" id="UP000321261">
    <property type="component" value="Unassembled WGS sequence"/>
</dbReference>
<keyword evidence="2" id="KW-0560">Oxidoreductase</keyword>
<dbReference type="AlphaFoldDB" id="A0A561SK89"/>
<evidence type="ECO:0000256" key="2">
    <source>
        <dbReference type="ARBA" id="ARBA00023002"/>
    </source>
</evidence>